<evidence type="ECO:0000313" key="3">
    <source>
        <dbReference type="Proteomes" id="UP001529510"/>
    </source>
</evidence>
<dbReference type="Proteomes" id="UP001529510">
    <property type="component" value="Unassembled WGS sequence"/>
</dbReference>
<reference evidence="2 3" key="1">
    <citation type="submission" date="2024-05" db="EMBL/GenBank/DDBJ databases">
        <title>Genome sequencing and assembly of Indian major carp, Cirrhinus mrigala (Hamilton, 1822).</title>
        <authorList>
            <person name="Mohindra V."/>
            <person name="Chowdhury L.M."/>
            <person name="Lal K."/>
            <person name="Jena J.K."/>
        </authorList>
    </citation>
    <scope>NUCLEOTIDE SEQUENCE [LARGE SCALE GENOMIC DNA]</scope>
    <source>
        <strain evidence="2">CM1030</strain>
        <tissue evidence="2">Blood</tissue>
    </source>
</reference>
<gene>
    <name evidence="2" type="ORF">M9458_001126</name>
</gene>
<feature type="non-terminal residue" evidence="2">
    <location>
        <position position="75"/>
    </location>
</feature>
<protein>
    <submittedName>
        <fullName evidence="2">Uncharacterized protein</fullName>
    </submittedName>
</protein>
<name>A0ABD0RX41_CIRMR</name>
<dbReference type="EMBL" id="JAMKFB020000001">
    <property type="protein sequence ID" value="KAL0203108.1"/>
    <property type="molecule type" value="Genomic_DNA"/>
</dbReference>
<evidence type="ECO:0000313" key="2">
    <source>
        <dbReference type="EMBL" id="KAL0203108.1"/>
    </source>
</evidence>
<comment type="caution">
    <text evidence="2">The sequence shown here is derived from an EMBL/GenBank/DDBJ whole genome shotgun (WGS) entry which is preliminary data.</text>
</comment>
<dbReference type="AlphaFoldDB" id="A0ABD0RX41"/>
<sequence>PPVSDPLAHVQPGPGEGGGVFPHLADESFGAVTALEDLQAVGAFLALFGADFALPQHRLADFRPEVASAAVALRA</sequence>
<feature type="region of interest" description="Disordered" evidence="1">
    <location>
        <begin position="1"/>
        <end position="21"/>
    </location>
</feature>
<organism evidence="2 3">
    <name type="scientific">Cirrhinus mrigala</name>
    <name type="common">Mrigala</name>
    <dbReference type="NCBI Taxonomy" id="683832"/>
    <lineage>
        <taxon>Eukaryota</taxon>
        <taxon>Metazoa</taxon>
        <taxon>Chordata</taxon>
        <taxon>Craniata</taxon>
        <taxon>Vertebrata</taxon>
        <taxon>Euteleostomi</taxon>
        <taxon>Actinopterygii</taxon>
        <taxon>Neopterygii</taxon>
        <taxon>Teleostei</taxon>
        <taxon>Ostariophysi</taxon>
        <taxon>Cypriniformes</taxon>
        <taxon>Cyprinidae</taxon>
        <taxon>Labeoninae</taxon>
        <taxon>Labeonini</taxon>
        <taxon>Cirrhinus</taxon>
    </lineage>
</organism>
<accession>A0ABD0RX41</accession>
<keyword evidence="3" id="KW-1185">Reference proteome</keyword>
<feature type="non-terminal residue" evidence="2">
    <location>
        <position position="1"/>
    </location>
</feature>
<proteinExistence type="predicted"/>
<evidence type="ECO:0000256" key="1">
    <source>
        <dbReference type="SAM" id="MobiDB-lite"/>
    </source>
</evidence>